<reference evidence="1" key="2">
    <citation type="journal article" date="2015" name="Data Brief">
        <title>Shoot transcriptome of the giant reed, Arundo donax.</title>
        <authorList>
            <person name="Barrero R.A."/>
            <person name="Guerrero F.D."/>
            <person name="Moolhuijzen P."/>
            <person name="Goolsby J.A."/>
            <person name="Tidwell J."/>
            <person name="Bellgard S.E."/>
            <person name="Bellgard M.I."/>
        </authorList>
    </citation>
    <scope>NUCLEOTIDE SEQUENCE</scope>
    <source>
        <tissue evidence="1">Shoot tissue taken approximately 20 cm above the soil surface</tissue>
    </source>
</reference>
<name>A0A0A9FGV8_ARUDO</name>
<reference evidence="1" key="1">
    <citation type="submission" date="2014-09" db="EMBL/GenBank/DDBJ databases">
        <authorList>
            <person name="Magalhaes I.L.F."/>
            <person name="Oliveira U."/>
            <person name="Santos F.R."/>
            <person name="Vidigal T.H.D.A."/>
            <person name="Brescovit A.D."/>
            <person name="Santos A.J."/>
        </authorList>
    </citation>
    <scope>NUCLEOTIDE SEQUENCE</scope>
    <source>
        <tissue evidence="1">Shoot tissue taken approximately 20 cm above the soil surface</tissue>
    </source>
</reference>
<sequence>MVSSWACYWWHCLSWFDTDCWHNLVVAKLS</sequence>
<accession>A0A0A9FGV8</accession>
<evidence type="ECO:0000313" key="1">
    <source>
        <dbReference type="EMBL" id="JAE07493.1"/>
    </source>
</evidence>
<dbReference type="EMBL" id="GBRH01190403">
    <property type="protein sequence ID" value="JAE07493.1"/>
    <property type="molecule type" value="Transcribed_RNA"/>
</dbReference>
<organism evidence="1">
    <name type="scientific">Arundo donax</name>
    <name type="common">Giant reed</name>
    <name type="synonym">Donax arundinaceus</name>
    <dbReference type="NCBI Taxonomy" id="35708"/>
    <lineage>
        <taxon>Eukaryota</taxon>
        <taxon>Viridiplantae</taxon>
        <taxon>Streptophyta</taxon>
        <taxon>Embryophyta</taxon>
        <taxon>Tracheophyta</taxon>
        <taxon>Spermatophyta</taxon>
        <taxon>Magnoliopsida</taxon>
        <taxon>Liliopsida</taxon>
        <taxon>Poales</taxon>
        <taxon>Poaceae</taxon>
        <taxon>PACMAD clade</taxon>
        <taxon>Arundinoideae</taxon>
        <taxon>Arundineae</taxon>
        <taxon>Arundo</taxon>
    </lineage>
</organism>
<dbReference type="AlphaFoldDB" id="A0A0A9FGV8"/>
<protein>
    <submittedName>
        <fullName evidence="1">GSVIVT01015322001, LTM1</fullName>
    </submittedName>
</protein>
<proteinExistence type="predicted"/>